<sequence>MVEKRKTSVRKTSLETPTPSRRELRRGSTMGGISSPSKRSPKKAAPPVTVEELEHREEVVNMINILEGDSCEAAQKRQILKLFDWFKAQYSVLSAALRDSLFREQQLILKPKVHGCIVVKLQTKLHMNDTEAEGLAFFKEECERSWHSIHVSHQREQEALEIISDLRSKIARLEEQVKELQRRPLEPRRMSFTQSASLSQLRPKTMEPDPITTFNDWKSVNRVWSPPKMQDRSTSLYWGNYSSSPAASSTPTLATPMERAMTAAGSIKKRPEWRSHLPQV</sequence>
<keyword evidence="4" id="KW-1185">Reference proteome</keyword>
<feature type="coiled-coil region" evidence="1">
    <location>
        <begin position="156"/>
        <end position="183"/>
    </location>
</feature>
<evidence type="ECO:0000256" key="1">
    <source>
        <dbReference type="SAM" id="Coils"/>
    </source>
</evidence>
<evidence type="ECO:0000313" key="4">
    <source>
        <dbReference type="Proteomes" id="UP000243579"/>
    </source>
</evidence>
<name>A0A1V9ZUA3_ACHHY</name>
<accession>A0A1V9ZUA3</accession>
<keyword evidence="1" id="KW-0175">Coiled coil</keyword>
<dbReference type="EMBL" id="JNBR01000005">
    <property type="protein sequence ID" value="OQS01587.1"/>
    <property type="molecule type" value="Genomic_DNA"/>
</dbReference>
<feature type="compositionally biased region" description="Low complexity" evidence="2">
    <location>
        <begin position="34"/>
        <end position="47"/>
    </location>
</feature>
<organism evidence="3 4">
    <name type="scientific">Achlya hypogyna</name>
    <name type="common">Oomycete</name>
    <name type="synonym">Protoachlya hypogyna</name>
    <dbReference type="NCBI Taxonomy" id="1202772"/>
    <lineage>
        <taxon>Eukaryota</taxon>
        <taxon>Sar</taxon>
        <taxon>Stramenopiles</taxon>
        <taxon>Oomycota</taxon>
        <taxon>Saprolegniomycetes</taxon>
        <taxon>Saprolegniales</taxon>
        <taxon>Achlyaceae</taxon>
        <taxon>Achlya</taxon>
    </lineage>
</organism>
<dbReference type="OrthoDB" id="123707at2759"/>
<feature type="region of interest" description="Disordered" evidence="2">
    <location>
        <begin position="1"/>
        <end position="50"/>
    </location>
</feature>
<feature type="compositionally biased region" description="Polar residues" evidence="2">
    <location>
        <begin position="10"/>
        <end position="19"/>
    </location>
</feature>
<gene>
    <name evidence="3" type="ORF">ACHHYP_00553</name>
</gene>
<evidence type="ECO:0000256" key="2">
    <source>
        <dbReference type="SAM" id="MobiDB-lite"/>
    </source>
</evidence>
<evidence type="ECO:0000313" key="3">
    <source>
        <dbReference type="EMBL" id="OQS01587.1"/>
    </source>
</evidence>
<feature type="compositionally biased region" description="Polar residues" evidence="2">
    <location>
        <begin position="191"/>
        <end position="202"/>
    </location>
</feature>
<dbReference type="AlphaFoldDB" id="A0A1V9ZUA3"/>
<reference evidence="3 4" key="1">
    <citation type="journal article" date="2014" name="Genome Biol. Evol.">
        <title>The secreted proteins of Achlya hypogyna and Thraustotheca clavata identify the ancestral oomycete secretome and reveal gene acquisitions by horizontal gene transfer.</title>
        <authorList>
            <person name="Misner I."/>
            <person name="Blouin N."/>
            <person name="Leonard G."/>
            <person name="Richards T.A."/>
            <person name="Lane C.E."/>
        </authorList>
    </citation>
    <scope>NUCLEOTIDE SEQUENCE [LARGE SCALE GENOMIC DNA]</scope>
    <source>
        <strain evidence="3 4">ATCC 48635</strain>
    </source>
</reference>
<proteinExistence type="predicted"/>
<dbReference type="Proteomes" id="UP000243579">
    <property type="component" value="Unassembled WGS sequence"/>
</dbReference>
<feature type="region of interest" description="Disordered" evidence="2">
    <location>
        <begin position="191"/>
        <end position="210"/>
    </location>
</feature>
<protein>
    <submittedName>
        <fullName evidence="3">Uncharacterized protein</fullName>
    </submittedName>
</protein>
<comment type="caution">
    <text evidence="3">The sequence shown here is derived from an EMBL/GenBank/DDBJ whole genome shotgun (WGS) entry which is preliminary data.</text>
</comment>